<organism evidence="2 3">
    <name type="scientific">Oryza sativa subsp. japonica</name>
    <name type="common">Rice</name>
    <dbReference type="NCBI Taxonomy" id="39947"/>
    <lineage>
        <taxon>Eukaryota</taxon>
        <taxon>Viridiplantae</taxon>
        <taxon>Streptophyta</taxon>
        <taxon>Embryophyta</taxon>
        <taxon>Tracheophyta</taxon>
        <taxon>Spermatophyta</taxon>
        <taxon>Magnoliopsida</taxon>
        <taxon>Liliopsida</taxon>
        <taxon>Poales</taxon>
        <taxon>Poaceae</taxon>
        <taxon>BOP clade</taxon>
        <taxon>Oryzoideae</taxon>
        <taxon>Oryzeae</taxon>
        <taxon>Oryzinae</taxon>
        <taxon>Oryza</taxon>
        <taxon>Oryza sativa</taxon>
    </lineage>
</organism>
<feature type="compositionally biased region" description="Basic residues" evidence="1">
    <location>
        <begin position="12"/>
        <end position="28"/>
    </location>
</feature>
<feature type="non-terminal residue" evidence="2">
    <location>
        <position position="1"/>
    </location>
</feature>
<accession>A0A0P0VGS4</accession>
<dbReference type="Proteomes" id="UP000059680">
    <property type="component" value="Chromosome 2"/>
</dbReference>
<reference evidence="2 3" key="3">
    <citation type="journal article" date="2013" name="Rice">
        <title>Improvement of the Oryza sativa Nipponbare reference genome using next generation sequence and optical map data.</title>
        <authorList>
            <person name="Kawahara Y."/>
            <person name="de la Bastide M."/>
            <person name="Hamilton J.P."/>
            <person name="Kanamori H."/>
            <person name="McCombie W.R."/>
            <person name="Ouyang S."/>
            <person name="Schwartz D.C."/>
            <person name="Tanaka T."/>
            <person name="Wu J."/>
            <person name="Zhou S."/>
            <person name="Childs K.L."/>
            <person name="Davidson R.M."/>
            <person name="Lin H."/>
            <person name="Quesada-Ocampo L."/>
            <person name="Vaillancourt B."/>
            <person name="Sakai H."/>
            <person name="Lee S.S."/>
            <person name="Kim J."/>
            <person name="Numa H."/>
            <person name="Itoh T."/>
            <person name="Buell C.R."/>
            <person name="Matsumoto T."/>
        </authorList>
    </citation>
    <scope>NUCLEOTIDE SEQUENCE [LARGE SCALE GENOMIC DNA]</scope>
    <source>
        <strain evidence="3">cv. Nipponbare</strain>
    </source>
</reference>
<dbReference type="AlphaFoldDB" id="A0A0P0VGS4"/>
<sequence length="90" mass="9834">GRRTGDGAPRRSGTRKRSRGRRVATRRAAKSDARAARVKGRKKQRNPRFLSGVWSPRINSRLCTRLGGGWAALAKLGISSSTLCAMNSEI</sequence>
<evidence type="ECO:0000256" key="1">
    <source>
        <dbReference type="SAM" id="MobiDB-lite"/>
    </source>
</evidence>
<reference evidence="2 3" key="2">
    <citation type="journal article" date="2013" name="Plant Cell Physiol.">
        <title>Rice Annotation Project Database (RAP-DB): an integrative and interactive database for rice genomics.</title>
        <authorList>
            <person name="Sakai H."/>
            <person name="Lee S.S."/>
            <person name="Tanaka T."/>
            <person name="Numa H."/>
            <person name="Kim J."/>
            <person name="Kawahara Y."/>
            <person name="Wakimoto H."/>
            <person name="Yang C.C."/>
            <person name="Iwamoto M."/>
            <person name="Abe T."/>
            <person name="Yamada Y."/>
            <person name="Muto A."/>
            <person name="Inokuchi H."/>
            <person name="Ikemura T."/>
            <person name="Matsumoto T."/>
            <person name="Sasaki T."/>
            <person name="Itoh T."/>
        </authorList>
    </citation>
    <scope>NUCLEOTIDE SEQUENCE [LARGE SCALE GENOMIC DNA]</scope>
    <source>
        <strain evidence="3">cv. Nipponbare</strain>
    </source>
</reference>
<dbReference type="PaxDb" id="39947-A0A0P0VGS4"/>
<dbReference type="Gramene" id="Os02t0233566-01">
    <property type="protein sequence ID" value="Os02t0233566-01"/>
    <property type="gene ID" value="Os02g0233566"/>
</dbReference>
<keyword evidence="3" id="KW-1185">Reference proteome</keyword>
<name>A0A0P0VGS4_ORYSJ</name>
<evidence type="ECO:0000313" key="2">
    <source>
        <dbReference type="EMBL" id="BAS77799.1"/>
    </source>
</evidence>
<gene>
    <name evidence="2" type="ordered locus">Os02g0233566</name>
    <name evidence="2" type="ORF">OSNPB_020233566</name>
</gene>
<evidence type="ECO:0000313" key="3">
    <source>
        <dbReference type="Proteomes" id="UP000059680"/>
    </source>
</evidence>
<protein>
    <submittedName>
        <fullName evidence="2">Os02g0233566 protein</fullName>
    </submittedName>
</protein>
<dbReference type="InParanoid" id="A0A0P0VGS4"/>
<feature type="compositionally biased region" description="Basic residues" evidence="1">
    <location>
        <begin position="36"/>
        <end position="46"/>
    </location>
</feature>
<proteinExistence type="predicted"/>
<reference evidence="3" key="1">
    <citation type="journal article" date="2005" name="Nature">
        <title>The map-based sequence of the rice genome.</title>
        <authorList>
            <consortium name="International rice genome sequencing project (IRGSP)"/>
            <person name="Matsumoto T."/>
            <person name="Wu J."/>
            <person name="Kanamori H."/>
            <person name="Katayose Y."/>
            <person name="Fujisawa M."/>
            <person name="Namiki N."/>
            <person name="Mizuno H."/>
            <person name="Yamamoto K."/>
            <person name="Antonio B.A."/>
            <person name="Baba T."/>
            <person name="Sakata K."/>
            <person name="Nagamura Y."/>
            <person name="Aoki H."/>
            <person name="Arikawa K."/>
            <person name="Arita K."/>
            <person name="Bito T."/>
            <person name="Chiden Y."/>
            <person name="Fujitsuka N."/>
            <person name="Fukunaka R."/>
            <person name="Hamada M."/>
            <person name="Harada C."/>
            <person name="Hayashi A."/>
            <person name="Hijishita S."/>
            <person name="Honda M."/>
            <person name="Hosokawa S."/>
            <person name="Ichikawa Y."/>
            <person name="Idonuma A."/>
            <person name="Iijima M."/>
            <person name="Ikeda M."/>
            <person name="Ikeno M."/>
            <person name="Ito K."/>
            <person name="Ito S."/>
            <person name="Ito T."/>
            <person name="Ito Y."/>
            <person name="Ito Y."/>
            <person name="Iwabuchi A."/>
            <person name="Kamiya K."/>
            <person name="Karasawa W."/>
            <person name="Kurita K."/>
            <person name="Katagiri S."/>
            <person name="Kikuta A."/>
            <person name="Kobayashi H."/>
            <person name="Kobayashi N."/>
            <person name="Machita K."/>
            <person name="Maehara T."/>
            <person name="Masukawa M."/>
            <person name="Mizubayashi T."/>
            <person name="Mukai Y."/>
            <person name="Nagasaki H."/>
            <person name="Nagata Y."/>
            <person name="Naito S."/>
            <person name="Nakashima M."/>
            <person name="Nakama Y."/>
            <person name="Nakamichi Y."/>
            <person name="Nakamura M."/>
            <person name="Meguro A."/>
            <person name="Negishi M."/>
            <person name="Ohta I."/>
            <person name="Ohta T."/>
            <person name="Okamoto M."/>
            <person name="Ono N."/>
            <person name="Saji S."/>
            <person name="Sakaguchi M."/>
            <person name="Sakai K."/>
            <person name="Shibata M."/>
            <person name="Shimokawa T."/>
            <person name="Song J."/>
            <person name="Takazaki Y."/>
            <person name="Terasawa K."/>
            <person name="Tsugane M."/>
            <person name="Tsuji K."/>
            <person name="Ueda S."/>
            <person name="Waki K."/>
            <person name="Yamagata H."/>
            <person name="Yamamoto M."/>
            <person name="Yamamoto S."/>
            <person name="Yamane H."/>
            <person name="Yoshiki S."/>
            <person name="Yoshihara R."/>
            <person name="Yukawa K."/>
            <person name="Zhong H."/>
            <person name="Yano M."/>
            <person name="Yuan Q."/>
            <person name="Ouyang S."/>
            <person name="Liu J."/>
            <person name="Jones K.M."/>
            <person name="Gansberger K."/>
            <person name="Moffat K."/>
            <person name="Hill J."/>
            <person name="Bera J."/>
            <person name="Fadrosh D."/>
            <person name="Jin S."/>
            <person name="Johri S."/>
            <person name="Kim M."/>
            <person name="Overton L."/>
            <person name="Reardon M."/>
            <person name="Tsitrin T."/>
            <person name="Vuong H."/>
            <person name="Weaver B."/>
            <person name="Ciecko A."/>
            <person name="Tallon L."/>
            <person name="Jackson J."/>
            <person name="Pai G."/>
            <person name="Aken S.V."/>
            <person name="Utterback T."/>
            <person name="Reidmuller S."/>
            <person name="Feldblyum T."/>
            <person name="Hsiao J."/>
            <person name="Zismann V."/>
            <person name="Iobst S."/>
            <person name="de Vazeille A.R."/>
            <person name="Buell C.R."/>
            <person name="Ying K."/>
            <person name="Li Y."/>
            <person name="Lu T."/>
            <person name="Huang Y."/>
            <person name="Zhao Q."/>
            <person name="Feng Q."/>
            <person name="Zhang L."/>
            <person name="Zhu J."/>
            <person name="Weng Q."/>
            <person name="Mu J."/>
            <person name="Lu Y."/>
            <person name="Fan D."/>
            <person name="Liu Y."/>
            <person name="Guan J."/>
            <person name="Zhang Y."/>
            <person name="Yu S."/>
            <person name="Liu X."/>
            <person name="Zhang Y."/>
            <person name="Hong G."/>
            <person name="Han B."/>
            <person name="Choisne N."/>
            <person name="Demange N."/>
            <person name="Orjeda G."/>
            <person name="Samain S."/>
            <person name="Cattolico L."/>
            <person name="Pelletier E."/>
            <person name="Couloux A."/>
            <person name="Segurens B."/>
            <person name="Wincker P."/>
            <person name="D'Hont A."/>
            <person name="Scarpelli C."/>
            <person name="Weissenbach J."/>
            <person name="Salanoubat M."/>
            <person name="Quetier F."/>
            <person name="Yu Y."/>
            <person name="Kim H.R."/>
            <person name="Rambo T."/>
            <person name="Currie J."/>
            <person name="Collura K."/>
            <person name="Luo M."/>
            <person name="Yang T."/>
            <person name="Ammiraju J.S.S."/>
            <person name="Engler F."/>
            <person name="Soderlund C."/>
            <person name="Wing R.A."/>
            <person name="Palmer L.E."/>
            <person name="de la Bastide M."/>
            <person name="Spiegel L."/>
            <person name="Nascimento L."/>
            <person name="Zutavern T."/>
            <person name="O'Shaughnessy A."/>
            <person name="Dike S."/>
            <person name="Dedhia N."/>
            <person name="Preston R."/>
            <person name="Balija V."/>
            <person name="McCombie W.R."/>
            <person name="Chow T."/>
            <person name="Chen H."/>
            <person name="Chung M."/>
            <person name="Chen C."/>
            <person name="Shaw J."/>
            <person name="Wu H."/>
            <person name="Hsiao K."/>
            <person name="Chao Y."/>
            <person name="Chu M."/>
            <person name="Cheng C."/>
            <person name="Hour A."/>
            <person name="Lee P."/>
            <person name="Lin S."/>
            <person name="Lin Y."/>
            <person name="Liou J."/>
            <person name="Liu S."/>
            <person name="Hsing Y."/>
            <person name="Raghuvanshi S."/>
            <person name="Mohanty A."/>
            <person name="Bharti A.K."/>
            <person name="Gaur A."/>
            <person name="Gupta V."/>
            <person name="Kumar D."/>
            <person name="Ravi V."/>
            <person name="Vij S."/>
            <person name="Kapur A."/>
            <person name="Khurana P."/>
            <person name="Khurana P."/>
            <person name="Khurana J.P."/>
            <person name="Tyagi A.K."/>
            <person name="Gaikwad K."/>
            <person name="Singh A."/>
            <person name="Dalal V."/>
            <person name="Srivastava S."/>
            <person name="Dixit A."/>
            <person name="Pal A.K."/>
            <person name="Ghazi I.A."/>
            <person name="Yadav M."/>
            <person name="Pandit A."/>
            <person name="Bhargava A."/>
            <person name="Sureshbabu K."/>
            <person name="Batra K."/>
            <person name="Sharma T.R."/>
            <person name="Mohapatra T."/>
            <person name="Singh N.K."/>
            <person name="Messing J."/>
            <person name="Nelson A.B."/>
            <person name="Fuks G."/>
            <person name="Kavchok S."/>
            <person name="Keizer G."/>
            <person name="Linton E."/>
            <person name="Llaca V."/>
            <person name="Song R."/>
            <person name="Tanyolac B."/>
            <person name="Young S."/>
            <person name="Ho-Il K."/>
            <person name="Hahn J.H."/>
            <person name="Sangsakoo G."/>
            <person name="Vanavichit A."/>
            <person name="de Mattos Luiz.A.T."/>
            <person name="Zimmer P.D."/>
            <person name="Malone G."/>
            <person name="Dellagostin O."/>
            <person name="de Oliveira A.C."/>
            <person name="Bevan M."/>
            <person name="Bancroft I."/>
            <person name="Minx P."/>
            <person name="Cordum H."/>
            <person name="Wilson R."/>
            <person name="Cheng Z."/>
            <person name="Jin W."/>
            <person name="Jiang J."/>
            <person name="Leong S.A."/>
            <person name="Iwama H."/>
            <person name="Gojobori T."/>
            <person name="Itoh T."/>
            <person name="Niimura Y."/>
            <person name="Fujii Y."/>
            <person name="Habara T."/>
            <person name="Sakai H."/>
            <person name="Sato Y."/>
            <person name="Wilson G."/>
            <person name="Kumar K."/>
            <person name="McCouch S."/>
            <person name="Juretic N."/>
            <person name="Hoen D."/>
            <person name="Wright S."/>
            <person name="Bruskiewich R."/>
            <person name="Bureau T."/>
            <person name="Miyao A."/>
            <person name="Hirochika H."/>
            <person name="Nishikawa T."/>
            <person name="Kadowaki K."/>
            <person name="Sugiura M."/>
            <person name="Burr B."/>
            <person name="Sasaki T."/>
        </authorList>
    </citation>
    <scope>NUCLEOTIDE SEQUENCE [LARGE SCALE GENOMIC DNA]</scope>
    <source>
        <strain evidence="3">cv. Nipponbare</strain>
    </source>
</reference>
<dbReference type="EMBL" id="AP014958">
    <property type="protein sequence ID" value="BAS77799.1"/>
    <property type="molecule type" value="Genomic_DNA"/>
</dbReference>
<feature type="region of interest" description="Disordered" evidence="1">
    <location>
        <begin position="1"/>
        <end position="46"/>
    </location>
</feature>